<name>A0A841JXC7_9BACT</name>
<dbReference type="PANTHER" id="PTHR43076">
    <property type="entry name" value="FO SYNTHASE (COFH)"/>
    <property type="match status" value="1"/>
</dbReference>
<feature type="domain" description="CofH/MqnC-like C-terminal" evidence="3">
    <location>
        <begin position="218"/>
        <end position="304"/>
    </location>
</feature>
<accession>A0A841JXC7</accession>
<dbReference type="RefSeq" id="WP_050061043.1">
    <property type="nucleotide sequence ID" value="NZ_JACHEK010000008.1"/>
</dbReference>
<keyword evidence="4" id="KW-0560">Oxidoreductase</keyword>
<keyword evidence="5" id="KW-1185">Reference proteome</keyword>
<dbReference type="Proteomes" id="UP000538666">
    <property type="component" value="Unassembled WGS sequence"/>
</dbReference>
<comment type="caution">
    <text evidence="4">The sequence shown here is derived from an EMBL/GenBank/DDBJ whole genome shotgun (WGS) entry which is preliminary data.</text>
</comment>
<dbReference type="GO" id="GO:0051539">
    <property type="term" value="F:4 iron, 4 sulfur cluster binding"/>
    <property type="evidence" value="ECO:0007669"/>
    <property type="project" value="UniProtKB-KW"/>
</dbReference>
<organism evidence="4 5">
    <name type="scientific">Silvibacterium bohemicum</name>
    <dbReference type="NCBI Taxonomy" id="1577686"/>
    <lineage>
        <taxon>Bacteria</taxon>
        <taxon>Pseudomonadati</taxon>
        <taxon>Acidobacteriota</taxon>
        <taxon>Terriglobia</taxon>
        <taxon>Terriglobales</taxon>
        <taxon>Acidobacteriaceae</taxon>
        <taxon>Silvibacterium</taxon>
    </lineage>
</organism>
<dbReference type="AlphaFoldDB" id="A0A841JXC7"/>
<evidence type="ECO:0000256" key="2">
    <source>
        <dbReference type="ARBA" id="ARBA00022485"/>
    </source>
</evidence>
<evidence type="ECO:0000259" key="3">
    <source>
        <dbReference type="Pfam" id="PF19288"/>
    </source>
</evidence>
<dbReference type="GO" id="GO:0044689">
    <property type="term" value="F:7,8-didemethyl-8-hydroxy-5-deazariboflavin synthase activity"/>
    <property type="evidence" value="ECO:0007669"/>
    <property type="project" value="TreeGrafter"/>
</dbReference>
<dbReference type="InterPro" id="IPR034405">
    <property type="entry name" value="F420"/>
</dbReference>
<reference evidence="4 5" key="1">
    <citation type="submission" date="2020-08" db="EMBL/GenBank/DDBJ databases">
        <title>Genomic Encyclopedia of Type Strains, Phase IV (KMG-IV): sequencing the most valuable type-strain genomes for metagenomic binning, comparative biology and taxonomic classification.</title>
        <authorList>
            <person name="Goeker M."/>
        </authorList>
    </citation>
    <scope>NUCLEOTIDE SEQUENCE [LARGE SCALE GENOMIC DNA]</scope>
    <source>
        <strain evidence="4 5">DSM 103733</strain>
    </source>
</reference>
<evidence type="ECO:0000313" key="5">
    <source>
        <dbReference type="Proteomes" id="UP000538666"/>
    </source>
</evidence>
<dbReference type="OrthoDB" id="9802027at2"/>
<proteinExistence type="predicted"/>
<keyword evidence="2" id="KW-0408">Iron</keyword>
<dbReference type="Pfam" id="PF19288">
    <property type="entry name" value="CofH_C"/>
    <property type="match status" value="1"/>
</dbReference>
<dbReference type="EMBL" id="JACHEK010000008">
    <property type="protein sequence ID" value="MBB6146063.1"/>
    <property type="molecule type" value="Genomic_DNA"/>
</dbReference>
<comment type="cofactor">
    <cofactor evidence="1">
        <name>[4Fe-4S] cluster</name>
        <dbReference type="ChEBI" id="CHEBI:49883"/>
    </cofactor>
</comment>
<gene>
    <name evidence="4" type="ORF">HNQ77_004033</name>
</gene>
<dbReference type="PANTHER" id="PTHR43076:SF1">
    <property type="entry name" value="LIPOYL SYNTHASE 2"/>
    <property type="match status" value="1"/>
</dbReference>
<sequence>MAITRKQALDLFRSDDLIGLGMEADAVRRRLHPEGVVTYMLDRSVPYPSAGGLDAVFKKIDETLESGGVGVHLLGNLQPGPKIDDLESVVRAIKQRYAKIWLRGFPAPAILTLAESSHFSIQQTLTRLRDAGLDSISGEGADLQTDENTASQCSVENWLQVHRTAHQLGMATSAVMAFGAGESLEQRVDFLDQIRSLQEETGGFTAFVPRSAALAGRSMEEATAVEYLKVLAISRLSLDSIDNVQATWAAQGLKVLQMGLRFGANDVGAAIPDENPAKATTEEELRRIIRDAGFKPAQRDSMYRTMLLS</sequence>
<dbReference type="PIRSF" id="PIRSF004762">
    <property type="entry name" value="CHP00423"/>
    <property type="match status" value="1"/>
</dbReference>
<dbReference type="InterPro" id="IPR013785">
    <property type="entry name" value="Aldolase_TIM"/>
</dbReference>
<keyword evidence="2" id="KW-0004">4Fe-4S</keyword>
<protein>
    <submittedName>
        <fullName evidence="4">Cyclic dehypoxanthinyl futalosine synthase</fullName>
        <ecNumber evidence="4">1.21.98.1</ecNumber>
    </submittedName>
</protein>
<dbReference type="Gene3D" id="3.20.20.70">
    <property type="entry name" value="Aldolase class I"/>
    <property type="match status" value="1"/>
</dbReference>
<evidence type="ECO:0000256" key="1">
    <source>
        <dbReference type="ARBA" id="ARBA00001966"/>
    </source>
</evidence>
<keyword evidence="2" id="KW-0479">Metal-binding</keyword>
<dbReference type="GO" id="GO:0016491">
    <property type="term" value="F:oxidoreductase activity"/>
    <property type="evidence" value="ECO:0007669"/>
    <property type="project" value="UniProtKB-KW"/>
</dbReference>
<dbReference type="SUPFAM" id="SSF102114">
    <property type="entry name" value="Radical SAM enzymes"/>
    <property type="match status" value="1"/>
</dbReference>
<dbReference type="InterPro" id="IPR058240">
    <property type="entry name" value="rSAM_sf"/>
</dbReference>
<dbReference type="InterPro" id="IPR045567">
    <property type="entry name" value="CofH/MnqC-like_C"/>
</dbReference>
<keyword evidence="2" id="KW-0411">Iron-sulfur</keyword>
<evidence type="ECO:0000313" key="4">
    <source>
        <dbReference type="EMBL" id="MBB6146063.1"/>
    </source>
</evidence>
<dbReference type="EC" id="1.21.98.1" evidence="4"/>